<dbReference type="InterPro" id="IPR032002">
    <property type="entry name" value="IFS"/>
</dbReference>
<accession>A0A6L8TA59</accession>
<protein>
    <submittedName>
        <fullName evidence="1">Uncharacterized protein</fullName>
    </submittedName>
</protein>
<comment type="caution">
    <text evidence="1">The sequence shown here is derived from an EMBL/GenBank/DDBJ whole genome shotgun (WGS) entry which is preliminary data.</text>
</comment>
<proteinExistence type="predicted"/>
<name>A0A6L8TA59_9FIRM</name>
<organism evidence="1 2">
    <name type="scientific">Blautia wexlerae</name>
    <dbReference type="NCBI Taxonomy" id="418240"/>
    <lineage>
        <taxon>Bacteria</taxon>
        <taxon>Bacillati</taxon>
        <taxon>Bacillota</taxon>
        <taxon>Clostridia</taxon>
        <taxon>Lachnospirales</taxon>
        <taxon>Lachnospiraceae</taxon>
        <taxon>Blautia</taxon>
    </lineage>
</organism>
<dbReference type="RefSeq" id="WP_161234377.1">
    <property type="nucleotide sequence ID" value="NZ_JADMTA010000042.1"/>
</dbReference>
<evidence type="ECO:0000313" key="2">
    <source>
        <dbReference type="Proteomes" id="UP000477285"/>
    </source>
</evidence>
<sequence length="184" mass="21748">MESEKKDYISNQETTAVYYKKPNQKMIDRYLQIYEKAKENKNIKACYLGLDKQFRIIRRDSYISILTDPEVMFEYILYPQYCDGNTEIKAEVFDMMVSFIQSDNAVELYQAFSFLSAEIMMSKFLGEIPFVVFDKKLAKMMKKKALEMKKTLISFKDSDFGKYKTSMYDIICGIMKSSNLFCRE</sequence>
<reference evidence="1 2" key="1">
    <citation type="journal article" date="2019" name="Nat. Med.">
        <title>A library of human gut bacterial isolates paired with longitudinal multiomics data enables mechanistic microbiome research.</title>
        <authorList>
            <person name="Poyet M."/>
            <person name="Groussin M."/>
            <person name="Gibbons S.M."/>
            <person name="Avila-Pacheco J."/>
            <person name="Jiang X."/>
            <person name="Kearney S.M."/>
            <person name="Perrotta A.R."/>
            <person name="Berdy B."/>
            <person name="Zhao S."/>
            <person name="Lieberman T.D."/>
            <person name="Swanson P.K."/>
            <person name="Smith M."/>
            <person name="Roesemann S."/>
            <person name="Alexander J.E."/>
            <person name="Rich S.A."/>
            <person name="Livny J."/>
            <person name="Vlamakis H."/>
            <person name="Clish C."/>
            <person name="Bullock K."/>
            <person name="Deik A."/>
            <person name="Scott J."/>
            <person name="Pierce K.A."/>
            <person name="Xavier R.J."/>
            <person name="Alm E.J."/>
        </authorList>
    </citation>
    <scope>NUCLEOTIDE SEQUENCE [LARGE SCALE GENOMIC DNA]</scope>
    <source>
        <strain evidence="1 2">BIOML-A1</strain>
    </source>
</reference>
<dbReference type="Gene3D" id="1.25.40.520">
    <property type="match status" value="1"/>
</dbReference>
<dbReference type="Proteomes" id="UP000477285">
    <property type="component" value="Unassembled WGS sequence"/>
</dbReference>
<dbReference type="InterPro" id="IPR038509">
    <property type="entry name" value="IFS_sf"/>
</dbReference>
<dbReference type="Pfam" id="PF16718">
    <property type="entry name" value="IFS"/>
    <property type="match status" value="1"/>
</dbReference>
<dbReference type="EMBL" id="WWVQ01000087">
    <property type="protein sequence ID" value="MZL35321.1"/>
    <property type="molecule type" value="Genomic_DNA"/>
</dbReference>
<dbReference type="AlphaFoldDB" id="A0A6L8TA59"/>
<gene>
    <name evidence="1" type="ORF">GT728_19610</name>
</gene>
<evidence type="ECO:0000313" key="1">
    <source>
        <dbReference type="EMBL" id="MZL35321.1"/>
    </source>
</evidence>